<name>A0A4T0FK58_9BASI</name>
<evidence type="ECO:0000256" key="9">
    <source>
        <dbReference type="SAM" id="Coils"/>
    </source>
</evidence>
<evidence type="ECO:0000256" key="3">
    <source>
        <dbReference type="ARBA" id="ARBA00020629"/>
    </source>
</evidence>
<evidence type="ECO:0000256" key="2">
    <source>
        <dbReference type="ARBA" id="ARBA00009626"/>
    </source>
</evidence>
<comment type="caution">
    <text evidence="10">The sequence shown here is derived from an EMBL/GenBank/DDBJ whole genome shotgun (WGS) entry which is preliminary data.</text>
</comment>
<comment type="function">
    <text evidence="8">Component of the Mediator complex, a coactivator involved in the regulated transcription of nearly all RNA polymerase II-dependent genes. Mediator functions as a bridge to convey information from gene-specific regulatory proteins to the basal RNA polymerase II transcription machinery. Mediator is recruited to promoters by direct interactions with regulatory proteins and serves as a scaffold for the assembly of a functional preinitiation complex with RNA polymerase II and the general transcription factors.</text>
</comment>
<reference evidence="10 11" key="1">
    <citation type="submission" date="2019-03" db="EMBL/GenBank/DDBJ databases">
        <title>Sequencing 23 genomes of Wallemia ichthyophaga.</title>
        <authorList>
            <person name="Gostincar C."/>
        </authorList>
    </citation>
    <scope>NUCLEOTIDE SEQUENCE [LARGE SCALE GENOMIC DNA]</scope>
    <source>
        <strain evidence="10 11">EXF-5753</strain>
    </source>
</reference>
<keyword evidence="5 8" id="KW-0804">Transcription</keyword>
<comment type="subunit">
    <text evidence="8">Component of the Mediator complex.</text>
</comment>
<dbReference type="GO" id="GO:0003712">
    <property type="term" value="F:transcription coregulator activity"/>
    <property type="evidence" value="ECO:0007669"/>
    <property type="project" value="InterPro"/>
</dbReference>
<sequence length="228" mass="25584">MVETVRESLAGTLKEIDKLSQEMFAQLSSQPVKPAKVDLKQLSRLNLLDSKLARELEEMRMHQQRQSVINTLEEDIMALENTIQDSLHTLQAASNDVDKMATEAESAEKRTKEAREADIPTQFLLEYAQKLAAFTHAPPSVTKDTQQPPQLAQLKVPFPTESNMRRGALFQAQAEEELSLQVGESREITSQEKEANYNGTSTNYTQLNTQNDMQALDGDGDVTFDLLD</sequence>
<keyword evidence="6 8" id="KW-0539">Nucleus</keyword>
<dbReference type="PANTHER" id="PTHR13208">
    <property type="entry name" value="MEDIATOR OF RNA POLYMERASE II TRANSCRIPTION SUBUNIT 4"/>
    <property type="match status" value="1"/>
</dbReference>
<evidence type="ECO:0000256" key="5">
    <source>
        <dbReference type="ARBA" id="ARBA00023163"/>
    </source>
</evidence>
<proteinExistence type="inferred from homology"/>
<evidence type="ECO:0000256" key="7">
    <source>
        <dbReference type="ARBA" id="ARBA00031257"/>
    </source>
</evidence>
<evidence type="ECO:0000313" key="10">
    <source>
        <dbReference type="EMBL" id="TIA88742.1"/>
    </source>
</evidence>
<dbReference type="Proteomes" id="UP000310189">
    <property type="component" value="Unassembled WGS sequence"/>
</dbReference>
<dbReference type="AlphaFoldDB" id="A0A4T0FK58"/>
<evidence type="ECO:0000256" key="4">
    <source>
        <dbReference type="ARBA" id="ARBA00023015"/>
    </source>
</evidence>
<comment type="subcellular location">
    <subcellularLocation>
        <location evidence="1 8">Nucleus</location>
    </subcellularLocation>
</comment>
<protein>
    <recommendedName>
        <fullName evidence="3 8">Mediator of RNA polymerase II transcription subunit 4</fullName>
    </recommendedName>
    <alternativeName>
        <fullName evidence="7 8">Mediator complex subunit 4</fullName>
    </alternativeName>
</protein>
<dbReference type="GO" id="GO:0016592">
    <property type="term" value="C:mediator complex"/>
    <property type="evidence" value="ECO:0007669"/>
    <property type="project" value="InterPro"/>
</dbReference>
<evidence type="ECO:0000256" key="8">
    <source>
        <dbReference type="RuleBase" id="RU364141"/>
    </source>
</evidence>
<evidence type="ECO:0000313" key="11">
    <source>
        <dbReference type="Proteomes" id="UP000310189"/>
    </source>
</evidence>
<organism evidence="10 11">
    <name type="scientific">Wallemia hederae</name>
    <dbReference type="NCBI Taxonomy" id="1540922"/>
    <lineage>
        <taxon>Eukaryota</taxon>
        <taxon>Fungi</taxon>
        <taxon>Dikarya</taxon>
        <taxon>Basidiomycota</taxon>
        <taxon>Wallemiomycotina</taxon>
        <taxon>Wallemiomycetes</taxon>
        <taxon>Wallemiales</taxon>
        <taxon>Wallemiaceae</taxon>
        <taxon>Wallemia</taxon>
    </lineage>
</organism>
<dbReference type="EMBL" id="SPNW01000034">
    <property type="protein sequence ID" value="TIA88742.1"/>
    <property type="molecule type" value="Genomic_DNA"/>
</dbReference>
<dbReference type="PANTHER" id="PTHR13208:SF2">
    <property type="entry name" value="MEDIATOR OF RNA POLYMERASE II TRANSCRIPTION SUBUNIT 4"/>
    <property type="match status" value="1"/>
</dbReference>
<dbReference type="GO" id="GO:0006357">
    <property type="term" value="P:regulation of transcription by RNA polymerase II"/>
    <property type="evidence" value="ECO:0007669"/>
    <property type="project" value="InterPro"/>
</dbReference>
<keyword evidence="11" id="KW-1185">Reference proteome</keyword>
<evidence type="ECO:0000256" key="6">
    <source>
        <dbReference type="ARBA" id="ARBA00023242"/>
    </source>
</evidence>
<accession>A0A4T0FK58</accession>
<comment type="similarity">
    <text evidence="2 8">Belongs to the Mediator complex subunit 4 family.</text>
</comment>
<dbReference type="OrthoDB" id="1929813at2759"/>
<evidence type="ECO:0000256" key="1">
    <source>
        <dbReference type="ARBA" id="ARBA00004123"/>
    </source>
</evidence>
<keyword evidence="9" id="KW-0175">Coiled coil</keyword>
<dbReference type="GO" id="GO:0070847">
    <property type="term" value="C:core mediator complex"/>
    <property type="evidence" value="ECO:0007669"/>
    <property type="project" value="TreeGrafter"/>
</dbReference>
<feature type="coiled-coil region" evidence="9">
    <location>
        <begin position="2"/>
        <end position="117"/>
    </location>
</feature>
<dbReference type="Pfam" id="PF10018">
    <property type="entry name" value="Med4"/>
    <property type="match status" value="1"/>
</dbReference>
<keyword evidence="4 8" id="KW-0805">Transcription regulation</keyword>
<keyword evidence="8" id="KW-0010">Activator</keyword>
<dbReference type="InterPro" id="IPR019258">
    <property type="entry name" value="Mediator_Med4"/>
</dbReference>
<gene>
    <name evidence="8" type="primary">MED4</name>
    <name evidence="10" type="ORF">E3P99_02422</name>
</gene>